<feature type="domain" description="Phosphoribulokinase/uridine kinase" evidence="16">
    <location>
        <begin position="123"/>
        <end position="261"/>
    </location>
</feature>
<evidence type="ECO:0000313" key="18">
    <source>
        <dbReference type="Proteomes" id="UP000006237"/>
    </source>
</evidence>
<dbReference type="CDD" id="cd02025">
    <property type="entry name" value="PanK"/>
    <property type="match status" value="1"/>
</dbReference>
<dbReference type="InterPro" id="IPR027417">
    <property type="entry name" value="P-loop_NTPase"/>
</dbReference>
<dbReference type="NCBIfam" id="TIGR00554">
    <property type="entry name" value="panK_bact"/>
    <property type="match status" value="1"/>
</dbReference>
<keyword evidence="8 14" id="KW-0808">Transferase</keyword>
<protein>
    <recommendedName>
        <fullName evidence="6 14">Pantothenate kinase</fullName>
        <ecNumber evidence="5 14">2.7.1.33</ecNumber>
    </recommendedName>
    <alternativeName>
        <fullName evidence="13 14">Pantothenic acid kinase</fullName>
    </alternativeName>
</protein>
<reference evidence="17 18" key="1">
    <citation type="submission" date="2009-01" db="EMBL/GenBank/DDBJ databases">
        <authorList>
            <person name="Qin X."/>
            <person name="Bachman B."/>
            <person name="Battles P."/>
            <person name="Bell A."/>
            <person name="Bess C."/>
            <person name="Bickham C."/>
            <person name="Chaboub L."/>
            <person name="Chen D."/>
            <person name="Coyle M."/>
            <person name="Deiros D.R."/>
            <person name="Dinh H."/>
            <person name="Forbes L."/>
            <person name="Fowler G."/>
            <person name="Francisco L."/>
            <person name="Fu Q."/>
            <person name="Gubbala S."/>
            <person name="Hale W."/>
            <person name="Han Y."/>
            <person name="Hemphill L."/>
            <person name="Highlander S.K."/>
            <person name="Hirani K."/>
            <person name="Hogues M."/>
            <person name="Jackson L."/>
            <person name="Jakkamsetti A."/>
            <person name="Javaid M."/>
            <person name="Jiang H."/>
            <person name="Korchina V."/>
            <person name="Kovar C."/>
            <person name="Lara F."/>
            <person name="Lee S."/>
            <person name="Mata R."/>
            <person name="Mathew T."/>
            <person name="Moen C."/>
            <person name="Morales K."/>
            <person name="Munidasa M."/>
            <person name="Nazareth L."/>
            <person name="Ngo R."/>
            <person name="Nguyen L."/>
            <person name="Okwuonu G."/>
            <person name="Ongeri F."/>
            <person name="Patil S."/>
            <person name="Petrosino J."/>
            <person name="Pham C."/>
            <person name="Pham P."/>
            <person name="Pu L.-L."/>
            <person name="Puazo M."/>
            <person name="Raj R."/>
            <person name="Reid J."/>
            <person name="Rouhana J."/>
            <person name="Saada N."/>
            <person name="Shang Y."/>
            <person name="Simmons D."/>
            <person name="Thornton R."/>
            <person name="Warren J."/>
            <person name="Weissenberger G."/>
            <person name="Zhang J."/>
            <person name="Zhang L."/>
            <person name="Zhou C."/>
            <person name="Zhu D."/>
            <person name="Muzny D."/>
            <person name="Worley K."/>
            <person name="Gibbs R."/>
        </authorList>
    </citation>
    <scope>NUCLEOTIDE SEQUENCE [LARGE SCALE GENOMIC DNA]</scope>
    <source>
        <strain evidence="17 18">ATCC 51866</strain>
    </source>
</reference>
<comment type="caution">
    <text evidence="17">The sequence shown here is derived from an EMBL/GenBank/DDBJ whole genome shotgun (WGS) entry which is preliminary data.</text>
</comment>
<evidence type="ECO:0000256" key="14">
    <source>
        <dbReference type="HAMAP-Rule" id="MF_00215"/>
    </source>
</evidence>
<evidence type="ECO:0000256" key="7">
    <source>
        <dbReference type="ARBA" id="ARBA00022490"/>
    </source>
</evidence>
<evidence type="ECO:0000256" key="10">
    <source>
        <dbReference type="ARBA" id="ARBA00022777"/>
    </source>
</evidence>
<dbReference type="EMBL" id="ACHF01000067">
    <property type="protein sequence ID" value="EEI62650.1"/>
    <property type="molecule type" value="Genomic_DNA"/>
</dbReference>
<dbReference type="InterPro" id="IPR006083">
    <property type="entry name" value="PRK/URK"/>
</dbReference>
<dbReference type="PIRSF" id="PIRSF000545">
    <property type="entry name" value="Pantothenate_kin"/>
    <property type="match status" value="1"/>
</dbReference>
<dbReference type="GO" id="GO:0004594">
    <property type="term" value="F:pantothenate kinase activity"/>
    <property type="evidence" value="ECO:0007669"/>
    <property type="project" value="UniProtKB-EC"/>
</dbReference>
<keyword evidence="11 14" id="KW-0067">ATP-binding</keyword>
<evidence type="ECO:0000256" key="9">
    <source>
        <dbReference type="ARBA" id="ARBA00022741"/>
    </source>
</evidence>
<evidence type="ECO:0000256" key="1">
    <source>
        <dbReference type="ARBA" id="ARBA00001206"/>
    </source>
</evidence>
<keyword evidence="18" id="KW-1185">Reference proteome</keyword>
<dbReference type="Pfam" id="PF00485">
    <property type="entry name" value="PRK"/>
    <property type="match status" value="1"/>
</dbReference>
<proteinExistence type="inferred from homology"/>
<dbReference type="EC" id="2.7.1.33" evidence="5 14"/>
<evidence type="ECO:0000256" key="3">
    <source>
        <dbReference type="ARBA" id="ARBA00005225"/>
    </source>
</evidence>
<evidence type="ECO:0000259" key="16">
    <source>
        <dbReference type="Pfam" id="PF00485"/>
    </source>
</evidence>
<evidence type="ECO:0000256" key="2">
    <source>
        <dbReference type="ARBA" id="ARBA00004496"/>
    </source>
</evidence>
<accession>A0ABM9XND8</accession>
<dbReference type="InterPro" id="IPR004566">
    <property type="entry name" value="PanK"/>
</dbReference>
<dbReference type="HAMAP" id="MF_00215">
    <property type="entry name" value="Pantothen_kinase_1"/>
    <property type="match status" value="1"/>
</dbReference>
<keyword evidence="9 14" id="KW-0547">Nucleotide-binding</keyword>
<comment type="pathway">
    <text evidence="3 14 15">Cofactor biosynthesis; coenzyme A biosynthesis; CoA from (R)-pantothenate: step 1/5.</text>
</comment>
<keyword evidence="7 14" id="KW-0963">Cytoplasm</keyword>
<dbReference type="Proteomes" id="UP000006237">
    <property type="component" value="Unassembled WGS sequence"/>
</dbReference>
<evidence type="ECO:0000256" key="6">
    <source>
        <dbReference type="ARBA" id="ARBA00015080"/>
    </source>
</evidence>
<keyword evidence="12 14" id="KW-0173">Coenzyme A biosynthesis</keyword>
<evidence type="ECO:0000256" key="8">
    <source>
        <dbReference type="ARBA" id="ARBA00022679"/>
    </source>
</evidence>
<gene>
    <name evidence="14 17" type="primary">coaA</name>
    <name evidence="17" type="ORF">HMPREF0293_1799</name>
</gene>
<evidence type="ECO:0000256" key="12">
    <source>
        <dbReference type="ARBA" id="ARBA00022993"/>
    </source>
</evidence>
<evidence type="ECO:0000313" key="17">
    <source>
        <dbReference type="EMBL" id="EEI62650.1"/>
    </source>
</evidence>
<evidence type="ECO:0000256" key="13">
    <source>
        <dbReference type="ARBA" id="ARBA00032866"/>
    </source>
</evidence>
<evidence type="ECO:0000256" key="15">
    <source>
        <dbReference type="RuleBase" id="RU003530"/>
    </source>
</evidence>
<comment type="similarity">
    <text evidence="4 14 15">Belongs to the prokaryotic pantothenate kinase family.</text>
</comment>
<comment type="subcellular location">
    <subcellularLocation>
        <location evidence="2 14 15">Cytoplasm</location>
    </subcellularLocation>
</comment>
<sequence>MEVLYSHSALFFFLLFLPPTPQVSGLAHHGQNRAMAKRSPDPSPYIDFGRDEWRELRRNTPQVLTAEEVEKLRGIGDMIDLEEVADVYLPLSRLIYMQAKARQKLTDATADFLGTPTFRVPFIIGIGGSVAVGKSTTARVLHVLLQRWTSTPRVDLVTTDGFLYPSAELERRGMMNRKGFPDSYDQRALLRFVTDVKSGKEDVMAPVYSHLKYDRLPDVYTHVKKPDILILEGLNVLQTGPTLMVSDLFDFSVFVDAAAEDIERWYINRFLALRSTVFSEPDAHFAHYSRLSEERARAEAREIWQSINLPNLVENILPTRVRASLVLRKGPDHRVQRVRMRKH</sequence>
<comment type="catalytic activity">
    <reaction evidence="1 14 15">
        <text>(R)-pantothenate + ATP = (R)-4'-phosphopantothenate + ADP + H(+)</text>
        <dbReference type="Rhea" id="RHEA:16373"/>
        <dbReference type="ChEBI" id="CHEBI:10986"/>
        <dbReference type="ChEBI" id="CHEBI:15378"/>
        <dbReference type="ChEBI" id="CHEBI:29032"/>
        <dbReference type="ChEBI" id="CHEBI:30616"/>
        <dbReference type="ChEBI" id="CHEBI:456216"/>
        <dbReference type="EC" id="2.7.1.33"/>
    </reaction>
</comment>
<dbReference type="PANTHER" id="PTHR10285">
    <property type="entry name" value="URIDINE KINASE"/>
    <property type="match status" value="1"/>
</dbReference>
<dbReference type="Gene3D" id="3.40.50.300">
    <property type="entry name" value="P-loop containing nucleotide triphosphate hydrolases"/>
    <property type="match status" value="1"/>
</dbReference>
<evidence type="ECO:0000256" key="11">
    <source>
        <dbReference type="ARBA" id="ARBA00022840"/>
    </source>
</evidence>
<dbReference type="SUPFAM" id="SSF52540">
    <property type="entry name" value="P-loop containing nucleoside triphosphate hydrolases"/>
    <property type="match status" value="1"/>
</dbReference>
<evidence type="ECO:0000256" key="4">
    <source>
        <dbReference type="ARBA" id="ARBA00006087"/>
    </source>
</evidence>
<evidence type="ECO:0000256" key="5">
    <source>
        <dbReference type="ARBA" id="ARBA00012102"/>
    </source>
</evidence>
<feature type="binding site" evidence="14">
    <location>
        <begin position="128"/>
        <end position="135"/>
    </location>
    <ligand>
        <name>ATP</name>
        <dbReference type="ChEBI" id="CHEBI:30616"/>
    </ligand>
</feature>
<keyword evidence="10 14" id="KW-0418">Kinase</keyword>
<name>A0ABM9XND8_9CORY</name>
<organism evidence="17 18">
    <name type="scientific">Corynebacterium glucuronolyticum ATCC 51866</name>
    <dbReference type="NCBI Taxonomy" id="548478"/>
    <lineage>
        <taxon>Bacteria</taxon>
        <taxon>Bacillati</taxon>
        <taxon>Actinomycetota</taxon>
        <taxon>Actinomycetes</taxon>
        <taxon>Mycobacteriales</taxon>
        <taxon>Corynebacteriaceae</taxon>
        <taxon>Corynebacterium</taxon>
    </lineage>
</organism>